<keyword evidence="4" id="KW-0472">Membrane</keyword>
<keyword evidence="3" id="KW-0802">TPR repeat</keyword>
<evidence type="ECO:0000256" key="1">
    <source>
        <dbReference type="ARBA" id="ARBA00012528"/>
    </source>
</evidence>
<evidence type="ECO:0000256" key="2">
    <source>
        <dbReference type="ARBA" id="ARBA00034247"/>
    </source>
</evidence>
<dbReference type="NCBIfam" id="TIGR00254">
    <property type="entry name" value="GGDEF"/>
    <property type="match status" value="1"/>
</dbReference>
<gene>
    <name evidence="6" type="ORF">BCT54_24885</name>
</gene>
<dbReference type="SUPFAM" id="SSF55073">
    <property type="entry name" value="Nucleotide cyclase"/>
    <property type="match status" value="1"/>
</dbReference>
<dbReference type="PANTHER" id="PTHR45138">
    <property type="entry name" value="REGULATORY COMPONENTS OF SENSORY TRANSDUCTION SYSTEM"/>
    <property type="match status" value="1"/>
</dbReference>
<dbReference type="RefSeq" id="WP_102552737.1">
    <property type="nucleotide sequence ID" value="NZ_MCZF01000190.1"/>
</dbReference>
<dbReference type="Pfam" id="PF13424">
    <property type="entry name" value="TPR_12"/>
    <property type="match status" value="2"/>
</dbReference>
<dbReference type="AlphaFoldDB" id="A0A2N7JPQ2"/>
<dbReference type="CDD" id="cd01949">
    <property type="entry name" value="GGDEF"/>
    <property type="match status" value="1"/>
</dbReference>
<feature type="transmembrane region" description="Helical" evidence="4">
    <location>
        <begin position="467"/>
        <end position="486"/>
    </location>
</feature>
<dbReference type="InterPro" id="IPR043128">
    <property type="entry name" value="Rev_trsase/Diguanyl_cyclase"/>
</dbReference>
<dbReference type="InterPro" id="IPR000160">
    <property type="entry name" value="GGDEF_dom"/>
</dbReference>
<evidence type="ECO:0000256" key="4">
    <source>
        <dbReference type="SAM" id="Phobius"/>
    </source>
</evidence>
<dbReference type="SMART" id="SM00267">
    <property type="entry name" value="GGDEF"/>
    <property type="match status" value="1"/>
</dbReference>
<comment type="caution">
    <text evidence="6">The sequence shown here is derived from an EMBL/GenBank/DDBJ whole genome shotgun (WGS) entry which is preliminary data.</text>
</comment>
<dbReference type="EC" id="2.7.7.65" evidence="1"/>
<sequence>MIHSVLITFLLLISFYSYSQVSTLDRHNDPSIMYSKTNLGPTSNADWNALYLSTLTRSPSRALNMLQTRYTSLSNYGDKLYLSSLLYDYMSHRSQPFYGIDSNNSEYQAIEKAFISALMKDRQGHYEDAQQGFLTLLTQMQSRNDSTGRALLKYQLCRSLNEQAKYHQANYYCSALQTDFQNIVDPVLPKFAIYRVIANNHHFRSDYQAALNTYLSLINVFPQGHDISGIYNDVGNLLKELKQYEKSEQYLKEALILRADTSDLMKAQVHHSLADLYLSQDQSELAINHFRKAKAMLGESPHNYGIALTNLGLGKAYTQTHDYELAKTYLVESLSASNELNNDVIRINAYLAISDMFEEQQLTTEALNYAQQALELAEQVTRLKYVAQALLQLSDIHQSLNSYQQAFYYYQRHSAIQMEARDIDNRLAFEALDLTHAKYEQELKSSFLTHQTSLDRLQIEKMEHQRWMYNIIMVVLLCAVSFTIVANKTIRARAAIDAMTKAYNRTEIIRRIKRVKHCKENKKQHVLVLLDLDRFKQINDEHGHPTADRALVHISSQLRKHLTKDELFGRLGGEEFLIMLTETKPSEVRERVEELHYAISNSVFLSESKKPLNVTASFAYLATSNALSDFDDLYSVLDQALYQAKSNGRNCIIDAYNEPIDLPEVIYTQSVYEPTQP</sequence>
<dbReference type="SUPFAM" id="SSF48452">
    <property type="entry name" value="TPR-like"/>
    <property type="match status" value="2"/>
</dbReference>
<feature type="repeat" description="TPR" evidence="3">
    <location>
        <begin position="228"/>
        <end position="261"/>
    </location>
</feature>
<dbReference type="InterPro" id="IPR019734">
    <property type="entry name" value="TPR_rpt"/>
</dbReference>
<proteinExistence type="predicted"/>
<dbReference type="SMART" id="SM00028">
    <property type="entry name" value="TPR"/>
    <property type="match status" value="6"/>
</dbReference>
<evidence type="ECO:0000313" key="6">
    <source>
        <dbReference type="EMBL" id="PMM49097.1"/>
    </source>
</evidence>
<reference evidence="7" key="1">
    <citation type="submission" date="2016-07" db="EMBL/GenBank/DDBJ databases">
        <title>Nontailed viruses are major unrecognized killers of bacteria in the ocean.</title>
        <authorList>
            <person name="Kauffman K."/>
            <person name="Hussain F."/>
            <person name="Yang J."/>
            <person name="Arevalo P."/>
            <person name="Brown J."/>
            <person name="Cutler M."/>
            <person name="Kelly L."/>
            <person name="Polz M.F."/>
        </authorList>
    </citation>
    <scope>NUCLEOTIDE SEQUENCE [LARGE SCALE GENOMIC DNA]</scope>
    <source>
        <strain evidence="7">10N.261.48.B5</strain>
    </source>
</reference>
<accession>A0A2N7JPQ2</accession>
<dbReference type="InterPro" id="IPR029787">
    <property type="entry name" value="Nucleotide_cyclase"/>
</dbReference>
<protein>
    <recommendedName>
        <fullName evidence="1">diguanylate cyclase</fullName>
        <ecNumber evidence="1">2.7.7.65</ecNumber>
    </recommendedName>
</protein>
<dbReference type="Pfam" id="PF00990">
    <property type="entry name" value="GGDEF"/>
    <property type="match status" value="1"/>
</dbReference>
<evidence type="ECO:0000313" key="7">
    <source>
        <dbReference type="Proteomes" id="UP000235533"/>
    </source>
</evidence>
<dbReference type="PROSITE" id="PS50005">
    <property type="entry name" value="TPR"/>
    <property type="match status" value="1"/>
</dbReference>
<dbReference type="PROSITE" id="PS50887">
    <property type="entry name" value="GGDEF"/>
    <property type="match status" value="1"/>
</dbReference>
<dbReference type="InterPro" id="IPR011990">
    <property type="entry name" value="TPR-like_helical_dom_sf"/>
</dbReference>
<name>A0A2N7JPQ2_VIBSP</name>
<dbReference type="PANTHER" id="PTHR45138:SF9">
    <property type="entry name" value="DIGUANYLATE CYCLASE DGCM-RELATED"/>
    <property type="match status" value="1"/>
</dbReference>
<evidence type="ECO:0000259" key="5">
    <source>
        <dbReference type="PROSITE" id="PS50887"/>
    </source>
</evidence>
<dbReference type="Proteomes" id="UP000235533">
    <property type="component" value="Unassembled WGS sequence"/>
</dbReference>
<comment type="catalytic activity">
    <reaction evidence="2">
        <text>2 GTP = 3',3'-c-di-GMP + 2 diphosphate</text>
        <dbReference type="Rhea" id="RHEA:24898"/>
        <dbReference type="ChEBI" id="CHEBI:33019"/>
        <dbReference type="ChEBI" id="CHEBI:37565"/>
        <dbReference type="ChEBI" id="CHEBI:58805"/>
        <dbReference type="EC" id="2.7.7.65"/>
    </reaction>
</comment>
<evidence type="ECO:0000256" key="3">
    <source>
        <dbReference type="PROSITE-ProRule" id="PRU00339"/>
    </source>
</evidence>
<organism evidence="6 7">
    <name type="scientific">Vibrio splendidus</name>
    <dbReference type="NCBI Taxonomy" id="29497"/>
    <lineage>
        <taxon>Bacteria</taxon>
        <taxon>Pseudomonadati</taxon>
        <taxon>Pseudomonadota</taxon>
        <taxon>Gammaproteobacteria</taxon>
        <taxon>Vibrionales</taxon>
        <taxon>Vibrionaceae</taxon>
        <taxon>Vibrio</taxon>
    </lineage>
</organism>
<dbReference type="Gene3D" id="3.30.70.270">
    <property type="match status" value="1"/>
</dbReference>
<dbReference type="Gene3D" id="1.25.40.10">
    <property type="entry name" value="Tetratricopeptide repeat domain"/>
    <property type="match status" value="2"/>
</dbReference>
<dbReference type="GO" id="GO:0052621">
    <property type="term" value="F:diguanylate cyclase activity"/>
    <property type="evidence" value="ECO:0007669"/>
    <property type="project" value="UniProtKB-EC"/>
</dbReference>
<keyword evidence="4" id="KW-1133">Transmembrane helix</keyword>
<dbReference type="InterPro" id="IPR050469">
    <property type="entry name" value="Diguanylate_Cyclase"/>
</dbReference>
<feature type="domain" description="GGDEF" evidence="5">
    <location>
        <begin position="523"/>
        <end position="657"/>
    </location>
</feature>
<dbReference type="EMBL" id="MCZF01000190">
    <property type="protein sequence ID" value="PMM49097.1"/>
    <property type="molecule type" value="Genomic_DNA"/>
</dbReference>
<keyword evidence="4" id="KW-0812">Transmembrane</keyword>